<organism evidence="3 4">
    <name type="scientific">Actinomadura napierensis</name>
    <dbReference type="NCBI Taxonomy" id="267854"/>
    <lineage>
        <taxon>Bacteria</taxon>
        <taxon>Bacillati</taxon>
        <taxon>Actinomycetota</taxon>
        <taxon>Actinomycetes</taxon>
        <taxon>Streptosporangiales</taxon>
        <taxon>Thermomonosporaceae</taxon>
        <taxon>Actinomadura</taxon>
    </lineage>
</organism>
<protein>
    <recommendedName>
        <fullName evidence="5">Alpha/beta fold hydrolase</fullName>
    </recommendedName>
</protein>
<dbReference type="Pfam" id="PF12697">
    <property type="entry name" value="Abhydrolase_6"/>
    <property type="match status" value="1"/>
</dbReference>
<evidence type="ECO:0000313" key="3">
    <source>
        <dbReference type="EMBL" id="GAA2166786.1"/>
    </source>
</evidence>
<dbReference type="SUPFAM" id="SSF53474">
    <property type="entry name" value="alpha/beta-Hydrolases"/>
    <property type="match status" value="1"/>
</dbReference>
<dbReference type="InterPro" id="IPR051783">
    <property type="entry name" value="NAD(P)-dependent_oxidoreduct"/>
</dbReference>
<name>A0ABN3AG38_9ACTN</name>
<dbReference type="EMBL" id="BAAAMR010000139">
    <property type="protein sequence ID" value="GAA2166786.1"/>
    <property type="molecule type" value="Genomic_DNA"/>
</dbReference>
<dbReference type="SUPFAM" id="SSF51735">
    <property type="entry name" value="NAD(P)-binding Rossmann-fold domains"/>
    <property type="match status" value="1"/>
</dbReference>
<evidence type="ECO:0000313" key="4">
    <source>
        <dbReference type="Proteomes" id="UP001501020"/>
    </source>
</evidence>
<keyword evidence="4" id="KW-1185">Reference proteome</keyword>
<feature type="domain" description="Thioester reductase (TE)" evidence="1">
    <location>
        <begin position="9"/>
        <end position="234"/>
    </location>
</feature>
<dbReference type="InterPro" id="IPR029058">
    <property type="entry name" value="AB_hydrolase_fold"/>
</dbReference>
<reference evidence="3 4" key="1">
    <citation type="journal article" date="2019" name="Int. J. Syst. Evol. Microbiol.">
        <title>The Global Catalogue of Microorganisms (GCM) 10K type strain sequencing project: providing services to taxonomists for standard genome sequencing and annotation.</title>
        <authorList>
            <consortium name="The Broad Institute Genomics Platform"/>
            <consortium name="The Broad Institute Genome Sequencing Center for Infectious Disease"/>
            <person name="Wu L."/>
            <person name="Ma J."/>
        </authorList>
    </citation>
    <scope>NUCLEOTIDE SEQUENCE [LARGE SCALE GENOMIC DNA]</scope>
    <source>
        <strain evidence="3 4">JCM 13850</strain>
    </source>
</reference>
<dbReference type="Proteomes" id="UP001501020">
    <property type="component" value="Unassembled WGS sequence"/>
</dbReference>
<sequence length="605" mass="64764">MARRALVFGAGGFIGRHLILALTREGVGVTVATRDARSHARLTSWLAEHGCGTAIRELRVDFDSPGLVEEGPRTWEDVTEIYNCAAAYRFGMTEAEARRANVDSVTAIVSFAAKMPRLRRLVHVSGYRVGGQESANGPWSDDVARDVYRRLGAYEASKVEADAVFQAAAGRLGVPWSIVNPSSVIGDSTSGESDQQIGLAASIAEIWRGSVAALPGNARTFVPVIPIDYLARFMTLLPDDPDTAGRSFWVLDDRTPPLPDLLSLVGRHYQVRVPRMRIPVPVVRRLPAALTKADRETLSFLSSDRYPTDPARTLAERHGLKAPDTTGSILRWADHLAAHRFGAAPARGPARRFTRYAGVRTFELGEPGAPTVVLPGLPVNADTWAAVVADLGHARAVDLPGLGMSAGRPRDLADWLDALVGDAGSVHLVGHSLGAAAALEAALRRPDRITGLTLVAPFFLQPRLGFANRLPLLTRLYLRRVRPEALAHRLTGSGERAEALASCAEDLHRGHVAARTAGFLAAAGSGRWRAELRRGLQRYTGDVHVITGAEDPLTGDGRALVDSLGERATVTVIDGAGHHPQLTHAEELAQAIGVCLPSARPGACA</sequence>
<dbReference type="InterPro" id="IPR000073">
    <property type="entry name" value="AB_hydrolase_1"/>
</dbReference>
<gene>
    <name evidence="3" type="ORF">GCM10009727_86720</name>
</gene>
<comment type="caution">
    <text evidence="3">The sequence shown here is derived from an EMBL/GenBank/DDBJ whole genome shotgun (WGS) entry which is preliminary data.</text>
</comment>
<dbReference type="Gene3D" id="3.40.50.720">
    <property type="entry name" value="NAD(P)-binding Rossmann-like Domain"/>
    <property type="match status" value="1"/>
</dbReference>
<feature type="domain" description="AB hydrolase-1" evidence="2">
    <location>
        <begin position="372"/>
        <end position="591"/>
    </location>
</feature>
<proteinExistence type="predicted"/>
<evidence type="ECO:0008006" key="5">
    <source>
        <dbReference type="Google" id="ProtNLM"/>
    </source>
</evidence>
<dbReference type="Gene3D" id="3.40.50.1820">
    <property type="entry name" value="alpha/beta hydrolase"/>
    <property type="match status" value="1"/>
</dbReference>
<dbReference type="InterPro" id="IPR013120">
    <property type="entry name" value="FAR_NAD-bd"/>
</dbReference>
<dbReference type="Pfam" id="PF07993">
    <property type="entry name" value="NAD_binding_4"/>
    <property type="match status" value="1"/>
</dbReference>
<accession>A0ABN3AG38</accession>
<dbReference type="PANTHER" id="PTHR48079">
    <property type="entry name" value="PROTEIN YEEZ"/>
    <property type="match status" value="1"/>
</dbReference>
<dbReference type="InterPro" id="IPR036291">
    <property type="entry name" value="NAD(P)-bd_dom_sf"/>
</dbReference>
<evidence type="ECO:0000259" key="2">
    <source>
        <dbReference type="Pfam" id="PF12697"/>
    </source>
</evidence>
<dbReference type="PANTHER" id="PTHR48079:SF6">
    <property type="entry name" value="NAD(P)-BINDING DOMAIN-CONTAINING PROTEIN-RELATED"/>
    <property type="match status" value="1"/>
</dbReference>
<dbReference type="RefSeq" id="WP_344282294.1">
    <property type="nucleotide sequence ID" value="NZ_BAAAMR010000139.1"/>
</dbReference>
<evidence type="ECO:0000259" key="1">
    <source>
        <dbReference type="Pfam" id="PF07993"/>
    </source>
</evidence>